<dbReference type="InterPro" id="IPR004101">
    <property type="entry name" value="Mur_ligase_C"/>
</dbReference>
<dbReference type="SUPFAM" id="SSF53623">
    <property type="entry name" value="MurD-like peptide ligases, catalytic domain"/>
    <property type="match status" value="1"/>
</dbReference>
<comment type="subcellular location">
    <subcellularLocation>
        <location evidence="1">Cytoplasm</location>
    </subcellularLocation>
</comment>
<feature type="domain" description="Mur ligase central" evidence="8">
    <location>
        <begin position="115"/>
        <end position="291"/>
    </location>
</feature>
<dbReference type="Pfam" id="PF02875">
    <property type="entry name" value="Mur_ligase_C"/>
    <property type="match status" value="1"/>
</dbReference>
<dbReference type="GO" id="GO:0051301">
    <property type="term" value="P:cell division"/>
    <property type="evidence" value="ECO:0007669"/>
    <property type="project" value="InterPro"/>
</dbReference>
<dbReference type="SUPFAM" id="SSF53244">
    <property type="entry name" value="MurD-like peptide ligases, peptide-binding domain"/>
    <property type="match status" value="1"/>
</dbReference>
<gene>
    <name evidence="9" type="ORF">ASZ90_018994</name>
</gene>
<keyword evidence="6" id="KW-0067">ATP-binding</keyword>
<dbReference type="Gene3D" id="3.40.50.720">
    <property type="entry name" value="NAD(P)-binding Rossmann-like Domain"/>
    <property type="match status" value="1"/>
</dbReference>
<dbReference type="GO" id="GO:0008360">
    <property type="term" value="P:regulation of cell shape"/>
    <property type="evidence" value="ECO:0007669"/>
    <property type="project" value="InterPro"/>
</dbReference>
<dbReference type="Pfam" id="PF08245">
    <property type="entry name" value="Mur_ligase_M"/>
    <property type="match status" value="1"/>
</dbReference>
<dbReference type="NCBIfam" id="TIGR01087">
    <property type="entry name" value="murD"/>
    <property type="match status" value="1"/>
</dbReference>
<protein>
    <submittedName>
        <fullName evidence="9">Udp-n-acetylmuramoylalanine--d-glutamate ligase</fullName>
        <ecNumber evidence="9">6.3.2.9</ecNumber>
    </submittedName>
</protein>
<keyword evidence="4 9" id="KW-0436">Ligase</keyword>
<comment type="caution">
    <text evidence="9">The sequence shown here is derived from an EMBL/GenBank/DDBJ whole genome shotgun (WGS) entry which is preliminary data.</text>
</comment>
<evidence type="ECO:0000259" key="8">
    <source>
        <dbReference type="Pfam" id="PF08245"/>
    </source>
</evidence>
<dbReference type="InterPro" id="IPR036615">
    <property type="entry name" value="Mur_ligase_C_dom_sf"/>
</dbReference>
<dbReference type="EC" id="6.3.2.9" evidence="9"/>
<evidence type="ECO:0000259" key="7">
    <source>
        <dbReference type="Pfam" id="PF02875"/>
    </source>
</evidence>
<sequence length="454" mass="50189">MHLENKRVLVVGLGRSGVAAAQILKRYQAQVSVCDRKPAGEIPTDLESLKSSGIQVYTGEYPAVKKERYDLVVASPGIPLDIQPFQQACQEGITIIGELELAYQLKNDKTQILAISGTNGKTTTTALLQQIFAKDGRAAFCAGNIGIALTTLVDELEDAVIAVEVSSFQLETITEFRPSICGLLNITPDHLDRHKTMAAYIKAKERIFSQQTEDDFAVLNYEDCTIREIAARCPSRVYYFSTEQVLQEGAFIEDNYLVIAADDEKHRICPLEHIQLRGRHNLENILCAVMMAYLGGARVQSLADTLAEFKGVRHRMEEVVFKDGILYINDSKATNPDSAIKALESFSNPIILIAGGRNKGSDFKQLASLIKQKVKELVLVGEAKTDIKQAVMDMNYKNIHEVEGFEEAVITAQKLAQAGDVVLLSPACASWDMFPSYEHRGDLFCQVVKSIIEP</sequence>
<evidence type="ECO:0000256" key="1">
    <source>
        <dbReference type="ARBA" id="ARBA00004496"/>
    </source>
</evidence>
<proteinExistence type="inferred from homology"/>
<dbReference type="GO" id="GO:0005737">
    <property type="term" value="C:cytoplasm"/>
    <property type="evidence" value="ECO:0007669"/>
    <property type="project" value="UniProtKB-SubCell"/>
</dbReference>
<dbReference type="HAMAP" id="MF_00639">
    <property type="entry name" value="MurD"/>
    <property type="match status" value="1"/>
</dbReference>
<dbReference type="GO" id="GO:0008764">
    <property type="term" value="F:UDP-N-acetylmuramoylalanine-D-glutamate ligase activity"/>
    <property type="evidence" value="ECO:0007669"/>
    <property type="project" value="UniProtKB-EC"/>
</dbReference>
<accession>A0A0W8E509</accession>
<dbReference type="InterPro" id="IPR005762">
    <property type="entry name" value="MurD"/>
</dbReference>
<name>A0A0W8E509_9ZZZZ</name>
<organism evidence="9">
    <name type="scientific">hydrocarbon metagenome</name>
    <dbReference type="NCBI Taxonomy" id="938273"/>
    <lineage>
        <taxon>unclassified sequences</taxon>
        <taxon>metagenomes</taxon>
        <taxon>ecological metagenomes</taxon>
    </lineage>
</organism>
<dbReference type="Pfam" id="PF21799">
    <property type="entry name" value="MurD-like_N"/>
    <property type="match status" value="1"/>
</dbReference>
<reference evidence="9" key="1">
    <citation type="journal article" date="2015" name="Proc. Natl. Acad. Sci. U.S.A.">
        <title>Networks of energetic and metabolic interactions define dynamics in microbial communities.</title>
        <authorList>
            <person name="Embree M."/>
            <person name="Liu J.K."/>
            <person name="Al-Bassam M.M."/>
            <person name="Zengler K."/>
        </authorList>
    </citation>
    <scope>NUCLEOTIDE SEQUENCE</scope>
</reference>
<evidence type="ECO:0000313" key="9">
    <source>
        <dbReference type="EMBL" id="KUG03561.1"/>
    </source>
</evidence>
<dbReference type="Gene3D" id="3.90.190.20">
    <property type="entry name" value="Mur ligase, C-terminal domain"/>
    <property type="match status" value="1"/>
</dbReference>
<comment type="pathway">
    <text evidence="2">Cell wall biogenesis; peptidoglycan biosynthesis.</text>
</comment>
<evidence type="ECO:0000256" key="6">
    <source>
        <dbReference type="ARBA" id="ARBA00022840"/>
    </source>
</evidence>
<dbReference type="Gene3D" id="3.40.1190.10">
    <property type="entry name" value="Mur-like, catalytic domain"/>
    <property type="match status" value="1"/>
</dbReference>
<dbReference type="EMBL" id="LNQE01001877">
    <property type="protein sequence ID" value="KUG03561.1"/>
    <property type="molecule type" value="Genomic_DNA"/>
</dbReference>
<feature type="domain" description="Mur ligase C-terminal" evidence="7">
    <location>
        <begin position="314"/>
        <end position="428"/>
    </location>
</feature>
<dbReference type="UniPathway" id="UPA00219"/>
<evidence type="ECO:0000256" key="2">
    <source>
        <dbReference type="ARBA" id="ARBA00004752"/>
    </source>
</evidence>
<keyword evidence="5" id="KW-0547">Nucleotide-binding</keyword>
<dbReference type="InterPro" id="IPR036565">
    <property type="entry name" value="Mur-like_cat_sf"/>
</dbReference>
<dbReference type="PANTHER" id="PTHR43692:SF1">
    <property type="entry name" value="UDP-N-ACETYLMURAMOYLALANINE--D-GLUTAMATE LIGASE"/>
    <property type="match status" value="1"/>
</dbReference>
<evidence type="ECO:0000256" key="5">
    <source>
        <dbReference type="ARBA" id="ARBA00022741"/>
    </source>
</evidence>
<evidence type="ECO:0000256" key="4">
    <source>
        <dbReference type="ARBA" id="ARBA00022598"/>
    </source>
</evidence>
<dbReference type="InterPro" id="IPR013221">
    <property type="entry name" value="Mur_ligase_cen"/>
</dbReference>
<dbReference type="GO" id="GO:0005524">
    <property type="term" value="F:ATP binding"/>
    <property type="evidence" value="ECO:0007669"/>
    <property type="project" value="UniProtKB-KW"/>
</dbReference>
<keyword evidence="3" id="KW-0963">Cytoplasm</keyword>
<evidence type="ECO:0000256" key="3">
    <source>
        <dbReference type="ARBA" id="ARBA00022490"/>
    </source>
</evidence>
<dbReference type="AlphaFoldDB" id="A0A0W8E509"/>
<dbReference type="GO" id="GO:0009252">
    <property type="term" value="P:peptidoglycan biosynthetic process"/>
    <property type="evidence" value="ECO:0007669"/>
    <property type="project" value="UniProtKB-UniPathway"/>
</dbReference>
<dbReference type="PANTHER" id="PTHR43692">
    <property type="entry name" value="UDP-N-ACETYLMURAMOYLALANINE--D-GLUTAMATE LIGASE"/>
    <property type="match status" value="1"/>
</dbReference>
<dbReference type="SUPFAM" id="SSF51984">
    <property type="entry name" value="MurCD N-terminal domain"/>
    <property type="match status" value="1"/>
</dbReference>